<evidence type="ECO:0000313" key="4">
    <source>
        <dbReference type="Proteomes" id="UP000278006"/>
    </source>
</evidence>
<dbReference type="SUPFAM" id="SSF160719">
    <property type="entry name" value="gpW/gp25-like"/>
    <property type="match status" value="1"/>
</dbReference>
<evidence type="ECO:0000259" key="2">
    <source>
        <dbReference type="Pfam" id="PF04965"/>
    </source>
</evidence>
<accession>A0A3M6QMG2</accession>
<comment type="caution">
    <text evidence="3">The sequence shown here is derived from an EMBL/GenBank/DDBJ whole genome shotgun (WGS) entry which is preliminary data.</text>
</comment>
<dbReference type="AlphaFoldDB" id="A0A3M6QMG2"/>
<dbReference type="OrthoDB" id="119583at2"/>
<evidence type="ECO:0000256" key="1">
    <source>
        <dbReference type="SAM" id="MobiDB-lite"/>
    </source>
</evidence>
<evidence type="ECO:0000313" key="3">
    <source>
        <dbReference type="EMBL" id="RMX04244.1"/>
    </source>
</evidence>
<reference evidence="3 4" key="1">
    <citation type="submission" date="2018-10" db="EMBL/GenBank/DDBJ databases">
        <title>Draft genome of Cortibacter populi DSM10536.</title>
        <authorList>
            <person name="Bernier A.-M."/>
            <person name="Bernard K."/>
        </authorList>
    </citation>
    <scope>NUCLEOTIDE SEQUENCE [LARGE SCALE GENOMIC DNA]</scope>
    <source>
        <strain evidence="3 4">DSM 105136</strain>
    </source>
</reference>
<dbReference type="PANTHER" id="PTHR38595">
    <property type="entry name" value="CYTOPLASMIC PROTEIN-RELATED"/>
    <property type="match status" value="1"/>
</dbReference>
<dbReference type="PANTHER" id="PTHR38595:SF1">
    <property type="entry name" value="TYPE VI SECRETION SYSTEM COMPONENT TSSE1"/>
    <property type="match status" value="1"/>
</dbReference>
<dbReference type="InterPro" id="IPR017737">
    <property type="entry name" value="TssE1-like"/>
</dbReference>
<dbReference type="Pfam" id="PF04965">
    <property type="entry name" value="GPW_gp25"/>
    <property type="match status" value="1"/>
</dbReference>
<dbReference type="InterPro" id="IPR053176">
    <property type="entry name" value="T6SS_TssE1-like"/>
</dbReference>
<keyword evidence="4" id="KW-1185">Reference proteome</keyword>
<dbReference type="InterPro" id="IPR007048">
    <property type="entry name" value="IraD/Gp25-like"/>
</dbReference>
<gene>
    <name evidence="3" type="primary">tssE</name>
    <name evidence="3" type="ORF">D8I35_15760</name>
</gene>
<protein>
    <submittedName>
        <fullName evidence="3">Type VI secretion system baseplate subunit TssE</fullName>
    </submittedName>
</protein>
<dbReference type="NCBIfam" id="TIGR03357">
    <property type="entry name" value="VI_zyme"/>
    <property type="match status" value="1"/>
</dbReference>
<feature type="domain" description="IraD/Gp25-like" evidence="2">
    <location>
        <begin position="93"/>
        <end position="189"/>
    </location>
</feature>
<dbReference type="Proteomes" id="UP000278006">
    <property type="component" value="Unassembled WGS sequence"/>
</dbReference>
<name>A0A3M6QMG2_9BURK</name>
<dbReference type="EMBL" id="RDQO01000005">
    <property type="protein sequence ID" value="RMX04244.1"/>
    <property type="molecule type" value="Genomic_DNA"/>
</dbReference>
<feature type="region of interest" description="Disordered" evidence="1">
    <location>
        <begin position="51"/>
        <end position="73"/>
    </location>
</feature>
<organism evidence="3 4">
    <name type="scientific">Corticibacter populi</name>
    <dbReference type="NCBI Taxonomy" id="1550736"/>
    <lineage>
        <taxon>Bacteria</taxon>
        <taxon>Pseudomonadati</taxon>
        <taxon>Pseudomonadota</taxon>
        <taxon>Betaproteobacteria</taxon>
        <taxon>Burkholderiales</taxon>
        <taxon>Comamonadaceae</taxon>
        <taxon>Corticibacter</taxon>
    </lineage>
</organism>
<proteinExistence type="predicted"/>
<dbReference type="Gene3D" id="3.10.450.40">
    <property type="match status" value="1"/>
</dbReference>
<sequence>MPSGCCCAAAATSEIPAATPAATVPVHSASTCSTSRCRPSTPACRRTCAATSRRAGRREPEMLRPGHATRPADAPAGLLERLDEMQAGMRTPELRTALARDLEQLLNTRSEAARLIPAAFPECRKSSLTYGIPDFSSFSLFSPQDRDRIRRTLEQAIMLHERRLTRVRVTLEPQRQYNRVLAFKVEGLLALGRAREKVQFDAVLQLHTQAYQVI</sequence>